<keyword evidence="3 5" id="KW-0732">Signal</keyword>
<comment type="function">
    <text evidence="1">May be involved in the biogenesis of curli organelles.</text>
</comment>
<dbReference type="InterPro" id="IPR018893">
    <property type="entry name" value="T8SS_CsgF"/>
</dbReference>
<evidence type="ECO:0000313" key="7">
    <source>
        <dbReference type="Proteomes" id="UP000774000"/>
    </source>
</evidence>
<sequence length="141" mass="16144">MKKKMVLLLTLIMFLSGGNVNASNHTMSWDFQMFSNYNYRQVAMNVAQIQKELVKEEEDAIEEFKDDLERRLFSSAQRKIVDMILNEDEIPYGKFEAGDLKITVAEDPLTGEVLIDIVDVVSGDSTTINYSSDDWATGYDW</sequence>
<feature type="signal peptide" evidence="5">
    <location>
        <begin position="1"/>
        <end position="22"/>
    </location>
</feature>
<organism evidence="6 7">
    <name type="scientific">Halanaerobacter jeridensis</name>
    <dbReference type="NCBI Taxonomy" id="706427"/>
    <lineage>
        <taxon>Bacteria</taxon>
        <taxon>Bacillati</taxon>
        <taxon>Bacillota</taxon>
        <taxon>Clostridia</taxon>
        <taxon>Halanaerobiales</taxon>
        <taxon>Halobacteroidaceae</taxon>
        <taxon>Halanaerobacter</taxon>
    </lineage>
</organism>
<proteinExistence type="predicted"/>
<dbReference type="EMBL" id="JAFBDQ010000016">
    <property type="protein sequence ID" value="MBM7557721.1"/>
    <property type="molecule type" value="Genomic_DNA"/>
</dbReference>
<protein>
    <recommendedName>
        <fullName evidence="2">Curli production assembly/transport component CsgF</fullName>
    </recommendedName>
</protein>
<dbReference type="AlphaFoldDB" id="A0A939BT08"/>
<dbReference type="Proteomes" id="UP000774000">
    <property type="component" value="Unassembled WGS sequence"/>
</dbReference>
<evidence type="ECO:0000256" key="5">
    <source>
        <dbReference type="SAM" id="SignalP"/>
    </source>
</evidence>
<feature type="coiled-coil region" evidence="4">
    <location>
        <begin position="39"/>
        <end position="67"/>
    </location>
</feature>
<gene>
    <name evidence="6" type="ORF">JOC47_002587</name>
</gene>
<dbReference type="RefSeq" id="WP_204702469.1">
    <property type="nucleotide sequence ID" value="NZ_JAFBDQ010000016.1"/>
</dbReference>
<reference evidence="6" key="1">
    <citation type="submission" date="2021-01" db="EMBL/GenBank/DDBJ databases">
        <title>Genomic Encyclopedia of Type Strains, Phase IV (KMG-IV): sequencing the most valuable type-strain genomes for metagenomic binning, comparative biology and taxonomic classification.</title>
        <authorList>
            <person name="Goeker M."/>
        </authorList>
    </citation>
    <scope>NUCLEOTIDE SEQUENCE</scope>
    <source>
        <strain evidence="6">DSM 23230</strain>
    </source>
</reference>
<accession>A0A939BT08</accession>
<evidence type="ECO:0000256" key="2">
    <source>
        <dbReference type="ARBA" id="ARBA00014031"/>
    </source>
</evidence>
<dbReference type="Pfam" id="PF10614">
    <property type="entry name" value="CsgF"/>
    <property type="match status" value="1"/>
</dbReference>
<name>A0A939BT08_9FIRM</name>
<evidence type="ECO:0000313" key="6">
    <source>
        <dbReference type="EMBL" id="MBM7557721.1"/>
    </source>
</evidence>
<evidence type="ECO:0000256" key="1">
    <source>
        <dbReference type="ARBA" id="ARBA00003989"/>
    </source>
</evidence>
<keyword evidence="4" id="KW-0175">Coiled coil</keyword>
<evidence type="ECO:0000256" key="3">
    <source>
        <dbReference type="ARBA" id="ARBA00022729"/>
    </source>
</evidence>
<feature type="chain" id="PRO_5036817581" description="Curli production assembly/transport component CsgF" evidence="5">
    <location>
        <begin position="23"/>
        <end position="141"/>
    </location>
</feature>
<keyword evidence="7" id="KW-1185">Reference proteome</keyword>
<comment type="caution">
    <text evidence="6">The sequence shown here is derived from an EMBL/GenBank/DDBJ whole genome shotgun (WGS) entry which is preliminary data.</text>
</comment>
<evidence type="ECO:0000256" key="4">
    <source>
        <dbReference type="SAM" id="Coils"/>
    </source>
</evidence>